<evidence type="ECO:0000313" key="4">
    <source>
        <dbReference type="EMBL" id="MSU07881.1"/>
    </source>
</evidence>
<evidence type="ECO:0000256" key="1">
    <source>
        <dbReference type="SAM" id="SignalP"/>
    </source>
</evidence>
<dbReference type="Gene3D" id="2.60.40.3500">
    <property type="match status" value="1"/>
</dbReference>
<gene>
    <name evidence="4" type="ORF">FYJ84_02610</name>
</gene>
<proteinExistence type="predicted"/>
<organism evidence="4 5">
    <name type="scientific">Anaerovibrio slackiae</name>
    <dbReference type="NCBI Taxonomy" id="2652309"/>
    <lineage>
        <taxon>Bacteria</taxon>
        <taxon>Bacillati</taxon>
        <taxon>Bacillota</taxon>
        <taxon>Negativicutes</taxon>
        <taxon>Selenomonadales</taxon>
        <taxon>Selenomonadaceae</taxon>
        <taxon>Anaerovibrio</taxon>
    </lineage>
</organism>
<dbReference type="Proteomes" id="UP000433181">
    <property type="component" value="Unassembled WGS sequence"/>
</dbReference>
<keyword evidence="1" id="KW-0732">Signal</keyword>
<dbReference type="GeneID" id="96780153"/>
<dbReference type="AlphaFoldDB" id="A0A6I2UFD5"/>
<feature type="domain" description="AMIN" evidence="3">
    <location>
        <begin position="61"/>
        <end position="154"/>
    </location>
</feature>
<dbReference type="Pfam" id="PF11741">
    <property type="entry name" value="AMIN"/>
    <property type="match status" value="1"/>
</dbReference>
<dbReference type="PANTHER" id="PTHR40446">
    <property type="entry name" value="N-ACETYLGLUCOSAMINE-1-PHOSPHODIESTER ALPHA-N-ACETYLGLUCOSAMINIDASE"/>
    <property type="match status" value="1"/>
</dbReference>
<feature type="domain" description="Phosphodiester glycosidase" evidence="2">
    <location>
        <begin position="317"/>
        <end position="491"/>
    </location>
</feature>
<dbReference type="EMBL" id="VUNR01000003">
    <property type="protein sequence ID" value="MSU07881.1"/>
    <property type="molecule type" value="Genomic_DNA"/>
</dbReference>
<dbReference type="InterPro" id="IPR018711">
    <property type="entry name" value="NAGPA"/>
</dbReference>
<feature type="signal peptide" evidence="1">
    <location>
        <begin position="1"/>
        <end position="23"/>
    </location>
</feature>
<name>A0A6I2UFD5_9FIRM</name>
<dbReference type="PANTHER" id="PTHR40446:SF2">
    <property type="entry name" value="N-ACETYLGLUCOSAMINE-1-PHOSPHODIESTER ALPHA-N-ACETYLGLUCOSAMINIDASE"/>
    <property type="match status" value="1"/>
</dbReference>
<accession>A0A6I2UFD5</accession>
<evidence type="ECO:0000259" key="3">
    <source>
        <dbReference type="Pfam" id="PF11741"/>
    </source>
</evidence>
<dbReference type="RefSeq" id="WP_154405838.1">
    <property type="nucleotide sequence ID" value="NZ_VUNR01000003.1"/>
</dbReference>
<dbReference type="InterPro" id="IPR021731">
    <property type="entry name" value="AMIN_dom"/>
</dbReference>
<comment type="caution">
    <text evidence="4">The sequence shown here is derived from an EMBL/GenBank/DDBJ whole genome shotgun (WGS) entry which is preliminary data.</text>
</comment>
<reference evidence="4 5" key="1">
    <citation type="submission" date="2019-08" db="EMBL/GenBank/DDBJ databases">
        <title>In-depth cultivation of the pig gut microbiome towards novel bacterial diversity and tailored functional studies.</title>
        <authorList>
            <person name="Wylensek D."/>
            <person name="Hitch T.C.A."/>
            <person name="Clavel T."/>
        </authorList>
    </citation>
    <scope>NUCLEOTIDE SEQUENCE [LARGE SCALE GENOMIC DNA]</scope>
    <source>
        <strain evidence="4 5">WCA-693-APC-5D-A</strain>
    </source>
</reference>
<sequence length="493" mass="51687">MKKFWAIIMAALLVLGQAEVIEAAAGAKPAITNAVAGAKPAAGNGANAAQQLAAGPRLTNIRYGDGAERLRIVLDVSSLPEYLVSRENNNTRLVVTLNGISTALKAAPATRSSVLKDIILGTYGSDTVQLIVDMKAPLDTKVYKLANPDRLVIDIQKEYEKEFTRNIAQGLAYTKYVRLDSRGMVTAYSLEIDRSRFDIGLALAGGSISAGRASVKKIAQANNGVAAINGGYFGLDGMLIGNTRIDGQTAGTTYYTRTSLGFMPDGTLKLAPSEYYGEVNVNGKKVFLSGVNCERGANTTILYNGLFGSYTKTNEYGTEYIIKDGKVIGVNQGNSFIPAGGQVISVHGTAQEAFAGVKAGDKVTIGESFGKELDAAQNIIGAGPELLRDGRVNVTAAQEQFPNDIARGRAPRTAVGIKADGKVILLVVDGRQSHSIGATLAETAQLLQKFGAVNGFNLDGGGSSEMVLQGQIMNSPSDGGERAVGSAIVVTGR</sequence>
<protein>
    <submittedName>
        <fullName evidence="4">Uncharacterized protein</fullName>
    </submittedName>
</protein>
<feature type="chain" id="PRO_5026095944" evidence="1">
    <location>
        <begin position="24"/>
        <end position="493"/>
    </location>
</feature>
<evidence type="ECO:0000313" key="5">
    <source>
        <dbReference type="Proteomes" id="UP000433181"/>
    </source>
</evidence>
<dbReference type="Pfam" id="PF09992">
    <property type="entry name" value="NAGPA"/>
    <property type="match status" value="1"/>
</dbReference>
<evidence type="ECO:0000259" key="2">
    <source>
        <dbReference type="Pfam" id="PF09992"/>
    </source>
</evidence>
<keyword evidence="5" id="KW-1185">Reference proteome</keyword>